<dbReference type="EMBL" id="MU274920">
    <property type="protein sequence ID" value="KAI0086943.1"/>
    <property type="molecule type" value="Genomic_DNA"/>
</dbReference>
<comment type="caution">
    <text evidence="1">The sequence shown here is derived from an EMBL/GenBank/DDBJ whole genome shotgun (WGS) entry which is preliminary data.</text>
</comment>
<gene>
    <name evidence="1" type="ORF">BDY19DRAFT_893853</name>
</gene>
<accession>A0ACB8TY26</accession>
<sequence>MCVGFWTLEHPDYALILCTNRDEYLSRPTTTAYWHSFEVPINEKDIAEESNNSSNKGSVLSGRDLRAGGTWLGINRHGDVAFLTNITETVQHLNSTRGELTSSFLLSDVRPQDLQTYCDEVTAHNSQYAGFNLLLLAPRPLNPSLSHSGAHLTNHGGGGDLASRPLTDTERRYGALSNGIDGLDANEWPKVQQGLEMFEDVLDKHIRGRNIPDLVERLFHLLTWKNPIAPTITRNDLRNTILIDPLHEESTTTTTTTTTTTCYGTRLSTVILVRRDGSALFIERDVWKFDSEGQIKKGDWPKEDRVHRFQLATR</sequence>
<organism evidence="1 2">
    <name type="scientific">Irpex rosettiformis</name>
    <dbReference type="NCBI Taxonomy" id="378272"/>
    <lineage>
        <taxon>Eukaryota</taxon>
        <taxon>Fungi</taxon>
        <taxon>Dikarya</taxon>
        <taxon>Basidiomycota</taxon>
        <taxon>Agaricomycotina</taxon>
        <taxon>Agaricomycetes</taxon>
        <taxon>Polyporales</taxon>
        <taxon>Irpicaceae</taxon>
        <taxon>Irpex</taxon>
    </lineage>
</organism>
<dbReference type="Proteomes" id="UP001055072">
    <property type="component" value="Unassembled WGS sequence"/>
</dbReference>
<proteinExistence type="predicted"/>
<keyword evidence="2" id="KW-1185">Reference proteome</keyword>
<name>A0ACB8TY26_9APHY</name>
<evidence type="ECO:0000313" key="1">
    <source>
        <dbReference type="EMBL" id="KAI0086943.1"/>
    </source>
</evidence>
<evidence type="ECO:0000313" key="2">
    <source>
        <dbReference type="Proteomes" id="UP001055072"/>
    </source>
</evidence>
<reference evidence="1" key="1">
    <citation type="journal article" date="2021" name="Environ. Microbiol.">
        <title>Gene family expansions and transcriptome signatures uncover fungal adaptations to wood decay.</title>
        <authorList>
            <person name="Hage H."/>
            <person name="Miyauchi S."/>
            <person name="Viragh M."/>
            <person name="Drula E."/>
            <person name="Min B."/>
            <person name="Chaduli D."/>
            <person name="Navarro D."/>
            <person name="Favel A."/>
            <person name="Norest M."/>
            <person name="Lesage-Meessen L."/>
            <person name="Balint B."/>
            <person name="Merenyi Z."/>
            <person name="de Eugenio L."/>
            <person name="Morin E."/>
            <person name="Martinez A.T."/>
            <person name="Baldrian P."/>
            <person name="Stursova M."/>
            <person name="Martinez M.J."/>
            <person name="Novotny C."/>
            <person name="Magnuson J.K."/>
            <person name="Spatafora J.W."/>
            <person name="Maurice S."/>
            <person name="Pangilinan J."/>
            <person name="Andreopoulos W."/>
            <person name="LaButti K."/>
            <person name="Hundley H."/>
            <person name="Na H."/>
            <person name="Kuo A."/>
            <person name="Barry K."/>
            <person name="Lipzen A."/>
            <person name="Henrissat B."/>
            <person name="Riley R."/>
            <person name="Ahrendt S."/>
            <person name="Nagy L.G."/>
            <person name="Grigoriev I.V."/>
            <person name="Martin F."/>
            <person name="Rosso M.N."/>
        </authorList>
    </citation>
    <scope>NUCLEOTIDE SEQUENCE</scope>
    <source>
        <strain evidence="1">CBS 384.51</strain>
    </source>
</reference>
<protein>
    <submittedName>
        <fullName evidence="1">DUF833-domain-containing protein</fullName>
    </submittedName>
</protein>